<evidence type="ECO:0000313" key="7">
    <source>
        <dbReference type="Proteomes" id="UP000050786"/>
    </source>
</evidence>
<dbReference type="InterPro" id="IPR036390">
    <property type="entry name" value="WH_DNA-bd_sf"/>
</dbReference>
<dbReference type="SUPFAM" id="SSF53850">
    <property type="entry name" value="Periplasmic binding protein-like II"/>
    <property type="match status" value="1"/>
</dbReference>
<protein>
    <submittedName>
        <fullName evidence="6">Gcv operon activator</fullName>
    </submittedName>
</protein>
<dbReference type="AlphaFoldDB" id="A0A0N7LNX9"/>
<dbReference type="InterPro" id="IPR000847">
    <property type="entry name" value="LysR_HTH_N"/>
</dbReference>
<dbReference type="PANTHER" id="PTHR30537">
    <property type="entry name" value="HTH-TYPE TRANSCRIPTIONAL REGULATOR"/>
    <property type="match status" value="1"/>
</dbReference>
<keyword evidence="3" id="KW-0238">DNA-binding</keyword>
<evidence type="ECO:0000256" key="3">
    <source>
        <dbReference type="ARBA" id="ARBA00023125"/>
    </source>
</evidence>
<dbReference type="Pfam" id="PF03466">
    <property type="entry name" value="LysR_substrate"/>
    <property type="match status" value="1"/>
</dbReference>
<keyword evidence="2" id="KW-0805">Transcription regulation</keyword>
<dbReference type="InterPro" id="IPR005119">
    <property type="entry name" value="LysR_subst-bd"/>
</dbReference>
<evidence type="ECO:0000256" key="4">
    <source>
        <dbReference type="ARBA" id="ARBA00023163"/>
    </source>
</evidence>
<evidence type="ECO:0000313" key="6">
    <source>
        <dbReference type="EMBL" id="CUH43668.1"/>
    </source>
</evidence>
<name>A0A0N7LNX9_9RHOB</name>
<dbReference type="Pfam" id="PF00126">
    <property type="entry name" value="HTH_1"/>
    <property type="match status" value="1"/>
</dbReference>
<dbReference type="PROSITE" id="PS50931">
    <property type="entry name" value="HTH_LYSR"/>
    <property type="match status" value="1"/>
</dbReference>
<dbReference type="SUPFAM" id="SSF46785">
    <property type="entry name" value="Winged helix' DNA-binding domain"/>
    <property type="match status" value="1"/>
</dbReference>
<accession>A0A0N7LNX9</accession>
<dbReference type="Proteomes" id="UP000050786">
    <property type="component" value="Unassembled WGS sequence"/>
</dbReference>
<dbReference type="CDD" id="cd08432">
    <property type="entry name" value="PBP2_GcdR_TrpI_HvrB_AmpR_like"/>
    <property type="match status" value="1"/>
</dbReference>
<feature type="domain" description="HTH lysR-type" evidence="5">
    <location>
        <begin position="13"/>
        <end position="70"/>
    </location>
</feature>
<evidence type="ECO:0000256" key="1">
    <source>
        <dbReference type="ARBA" id="ARBA00009437"/>
    </source>
</evidence>
<sequence>MPKKAPVTGKVLPPLDYLLAFEAAAKAQSFAQASKVLNISETAISRKVRLLEQHYDVPLFVRGHRSVSLTQQGAILLATVEKSLDLMRDVSRDMLAKHQANTVSISATNSVASLWLMPQLRKFNKSNGRIRISLVSSDSDAECLSDSMDLTILRGDGDWPGYEAKLLFGETVFPVCSPEYLKSNPNAADISALPELDLIEVTSAHAEWMTWRAWFSGNGVSTSSMEQAVAFNTYPLSVQAAVDGLGIALGWAHLVDPLLESGALVRPVQSASVRTESGYYLLKRPFNSAFPEQLIVEDWLLGLSEGRKRYA</sequence>
<organism evidence="6 7">
    <name type="scientific">Ruegeria atlantica</name>
    <dbReference type="NCBI Taxonomy" id="81569"/>
    <lineage>
        <taxon>Bacteria</taxon>
        <taxon>Pseudomonadati</taxon>
        <taxon>Pseudomonadota</taxon>
        <taxon>Alphaproteobacteria</taxon>
        <taxon>Rhodobacterales</taxon>
        <taxon>Roseobacteraceae</taxon>
        <taxon>Ruegeria</taxon>
    </lineage>
</organism>
<dbReference type="PRINTS" id="PR00039">
    <property type="entry name" value="HTHLYSR"/>
</dbReference>
<proteinExistence type="inferred from homology"/>
<comment type="similarity">
    <text evidence="1">Belongs to the LysR transcriptional regulatory family.</text>
</comment>
<dbReference type="GO" id="GO:0043565">
    <property type="term" value="F:sequence-specific DNA binding"/>
    <property type="evidence" value="ECO:0007669"/>
    <property type="project" value="TreeGrafter"/>
</dbReference>
<keyword evidence="7" id="KW-1185">Reference proteome</keyword>
<evidence type="ECO:0000256" key="2">
    <source>
        <dbReference type="ARBA" id="ARBA00023015"/>
    </source>
</evidence>
<dbReference type="Gene3D" id="1.10.10.10">
    <property type="entry name" value="Winged helix-like DNA-binding domain superfamily/Winged helix DNA-binding domain"/>
    <property type="match status" value="1"/>
</dbReference>
<evidence type="ECO:0000259" key="5">
    <source>
        <dbReference type="PROSITE" id="PS50931"/>
    </source>
</evidence>
<dbReference type="GO" id="GO:0003700">
    <property type="term" value="F:DNA-binding transcription factor activity"/>
    <property type="evidence" value="ECO:0007669"/>
    <property type="project" value="InterPro"/>
</dbReference>
<gene>
    <name evidence="6" type="primary">gcvA_10</name>
    <name evidence="6" type="ORF">RUM4293_02563</name>
</gene>
<dbReference type="EMBL" id="CYPS01000037">
    <property type="protein sequence ID" value="CUH43668.1"/>
    <property type="molecule type" value="Genomic_DNA"/>
</dbReference>
<reference evidence="7" key="1">
    <citation type="submission" date="2015-09" db="EMBL/GenBank/DDBJ databases">
        <authorList>
            <person name="Rodrigo-Torres L."/>
            <person name="Arahal D.R."/>
        </authorList>
    </citation>
    <scope>NUCLEOTIDE SEQUENCE [LARGE SCALE GENOMIC DNA]</scope>
    <source>
        <strain evidence="7">CECT 4293</strain>
    </source>
</reference>
<dbReference type="InterPro" id="IPR036388">
    <property type="entry name" value="WH-like_DNA-bd_sf"/>
</dbReference>
<dbReference type="InterPro" id="IPR058163">
    <property type="entry name" value="LysR-type_TF_proteobact-type"/>
</dbReference>
<dbReference type="RefSeq" id="WP_058273706.1">
    <property type="nucleotide sequence ID" value="NZ_CYPS01000037.1"/>
</dbReference>
<dbReference type="Gene3D" id="3.40.190.10">
    <property type="entry name" value="Periplasmic binding protein-like II"/>
    <property type="match status" value="2"/>
</dbReference>
<keyword evidence="4" id="KW-0804">Transcription</keyword>
<dbReference type="PANTHER" id="PTHR30537:SF26">
    <property type="entry name" value="GLYCINE CLEAVAGE SYSTEM TRANSCRIPTIONAL ACTIVATOR"/>
    <property type="match status" value="1"/>
</dbReference>
<dbReference type="GO" id="GO:0006351">
    <property type="term" value="P:DNA-templated transcription"/>
    <property type="evidence" value="ECO:0007669"/>
    <property type="project" value="TreeGrafter"/>
</dbReference>